<evidence type="ECO:0000256" key="3">
    <source>
        <dbReference type="ARBA" id="ARBA00022763"/>
    </source>
</evidence>
<accession>A0A1W6LN21</accession>
<keyword evidence="4 7" id="KW-0233">DNA recombination</keyword>
<comment type="function">
    <text evidence="7">Involved in DNA repair and RecF pathway recombination.</text>
</comment>
<reference evidence="10" key="1">
    <citation type="submission" date="2017-04" db="EMBL/GenBank/DDBJ databases">
        <title>Comparative genomics and description of representatives of a novel lineage of planctomycetes thriving in anoxic sediments.</title>
        <authorList>
            <person name="Spring S."/>
            <person name="Bunk B."/>
            <person name="Sproer C."/>
        </authorList>
    </citation>
    <scope>NUCLEOTIDE SEQUENCE [LARGE SCALE GENOMIC DNA]</scope>
    <source>
        <strain evidence="10">ST-PulAB-D4</strain>
    </source>
</reference>
<protein>
    <recommendedName>
        <fullName evidence="2 7">DNA repair protein RecO</fullName>
    </recommendedName>
    <alternativeName>
        <fullName evidence="6 7">Recombination protein O</fullName>
    </alternativeName>
</protein>
<dbReference type="SUPFAM" id="SSF50249">
    <property type="entry name" value="Nucleic acid-binding proteins"/>
    <property type="match status" value="1"/>
</dbReference>
<evidence type="ECO:0000256" key="5">
    <source>
        <dbReference type="ARBA" id="ARBA00023204"/>
    </source>
</evidence>
<dbReference type="Gene3D" id="1.20.1440.120">
    <property type="entry name" value="Recombination protein O, C-terminal domain"/>
    <property type="match status" value="1"/>
</dbReference>
<dbReference type="InterPro" id="IPR042242">
    <property type="entry name" value="RecO_C"/>
</dbReference>
<keyword evidence="3 7" id="KW-0227">DNA damage</keyword>
<evidence type="ECO:0000313" key="9">
    <source>
        <dbReference type="EMBL" id="ARN57142.1"/>
    </source>
</evidence>
<evidence type="ECO:0000256" key="7">
    <source>
        <dbReference type="HAMAP-Rule" id="MF_00201"/>
    </source>
</evidence>
<dbReference type="SUPFAM" id="SSF57863">
    <property type="entry name" value="ArfGap/RecO-like zinc finger"/>
    <property type="match status" value="1"/>
</dbReference>
<proteinExistence type="inferred from homology"/>
<evidence type="ECO:0000256" key="2">
    <source>
        <dbReference type="ARBA" id="ARBA00021310"/>
    </source>
</evidence>
<gene>
    <name evidence="7 9" type="primary">recO</name>
    <name evidence="9" type="ORF">STSP1_01538</name>
</gene>
<dbReference type="InterPro" id="IPR037278">
    <property type="entry name" value="ARFGAP/RecO"/>
</dbReference>
<dbReference type="EMBL" id="CP021023">
    <property type="protein sequence ID" value="ARN57142.1"/>
    <property type="molecule type" value="Genomic_DNA"/>
</dbReference>
<dbReference type="InterPro" id="IPR022572">
    <property type="entry name" value="DNA_rep/recomb_RecO_N"/>
</dbReference>
<evidence type="ECO:0000256" key="1">
    <source>
        <dbReference type="ARBA" id="ARBA00007452"/>
    </source>
</evidence>
<keyword evidence="5 7" id="KW-0234">DNA repair</keyword>
<name>A0A1W6LN21_9BACT</name>
<dbReference type="Pfam" id="PF11967">
    <property type="entry name" value="RecO_N"/>
    <property type="match status" value="1"/>
</dbReference>
<dbReference type="GO" id="GO:0006310">
    <property type="term" value="P:DNA recombination"/>
    <property type="evidence" value="ECO:0007669"/>
    <property type="project" value="UniProtKB-UniRule"/>
</dbReference>
<dbReference type="STRING" id="1941349.STSP1_01538"/>
<evidence type="ECO:0000259" key="8">
    <source>
        <dbReference type="Pfam" id="PF11967"/>
    </source>
</evidence>
<sequence length="250" mass="28075">MPVKDTAVCIRKVDYSESSLILTLFSKNNGKLRLIAKGAKKSKGLAGNIEIFTSGEAVFLPAKYAESNLGTLTDFDITEKYHKIRRSWAGLNFALCAADLLSYFVNENQPNPDLYDRFTGFLNAVSSASELEAAKNLILFQLDMLELTGNSMNVSLCSGCGRAFDKSWKEAFFSETEVAIYCPQCRNKARESFPLKPAAVRAILAREPIQLAEDGEMIWYIEKFILKYITCHLGKMPKTVQSLKRHFEKL</sequence>
<dbReference type="GO" id="GO:0043590">
    <property type="term" value="C:bacterial nucleoid"/>
    <property type="evidence" value="ECO:0007669"/>
    <property type="project" value="TreeGrafter"/>
</dbReference>
<dbReference type="HAMAP" id="MF_00201">
    <property type="entry name" value="RecO"/>
    <property type="match status" value="1"/>
</dbReference>
<feature type="domain" description="DNA replication/recombination mediator RecO N-terminal" evidence="8">
    <location>
        <begin position="1"/>
        <end position="79"/>
    </location>
</feature>
<dbReference type="GO" id="GO:0006302">
    <property type="term" value="P:double-strand break repair"/>
    <property type="evidence" value="ECO:0007669"/>
    <property type="project" value="TreeGrafter"/>
</dbReference>
<evidence type="ECO:0000256" key="4">
    <source>
        <dbReference type="ARBA" id="ARBA00023172"/>
    </source>
</evidence>
<dbReference type="NCBIfam" id="TIGR00613">
    <property type="entry name" value="reco"/>
    <property type="match status" value="1"/>
</dbReference>
<dbReference type="Gene3D" id="2.40.50.140">
    <property type="entry name" value="Nucleic acid-binding proteins"/>
    <property type="match status" value="1"/>
</dbReference>
<dbReference type="RefSeq" id="WP_085755813.1">
    <property type="nucleotide sequence ID" value="NZ_CP021023.1"/>
</dbReference>
<dbReference type="PANTHER" id="PTHR33991">
    <property type="entry name" value="DNA REPAIR PROTEIN RECO"/>
    <property type="match status" value="1"/>
</dbReference>
<dbReference type="Proteomes" id="UP000193334">
    <property type="component" value="Chromosome"/>
</dbReference>
<dbReference type="InterPro" id="IPR003717">
    <property type="entry name" value="RecO"/>
</dbReference>
<dbReference type="InterPro" id="IPR012340">
    <property type="entry name" value="NA-bd_OB-fold"/>
</dbReference>
<evidence type="ECO:0000256" key="6">
    <source>
        <dbReference type="ARBA" id="ARBA00033409"/>
    </source>
</evidence>
<dbReference type="Pfam" id="PF02565">
    <property type="entry name" value="RecO_C"/>
    <property type="match status" value="1"/>
</dbReference>
<organism evidence="9 10">
    <name type="scientific">Sedimentisphaera salicampi</name>
    <dbReference type="NCBI Taxonomy" id="1941349"/>
    <lineage>
        <taxon>Bacteria</taxon>
        <taxon>Pseudomonadati</taxon>
        <taxon>Planctomycetota</taxon>
        <taxon>Phycisphaerae</taxon>
        <taxon>Sedimentisphaerales</taxon>
        <taxon>Sedimentisphaeraceae</taxon>
        <taxon>Sedimentisphaera</taxon>
    </lineage>
</organism>
<comment type="similarity">
    <text evidence="1 7">Belongs to the RecO family.</text>
</comment>
<dbReference type="PANTHER" id="PTHR33991:SF1">
    <property type="entry name" value="DNA REPAIR PROTEIN RECO"/>
    <property type="match status" value="1"/>
</dbReference>
<dbReference type="KEGG" id="pbp:STSP1_01538"/>
<keyword evidence="10" id="KW-1185">Reference proteome</keyword>
<dbReference type="AlphaFoldDB" id="A0A1W6LN21"/>
<evidence type="ECO:0000313" key="10">
    <source>
        <dbReference type="Proteomes" id="UP000193334"/>
    </source>
</evidence>